<keyword evidence="2 4" id="KW-0819">tRNA processing</keyword>
<dbReference type="GO" id="GO:0160147">
    <property type="term" value="F:tRNA pseudouridine(38-40) synthase activity"/>
    <property type="evidence" value="ECO:0007669"/>
    <property type="project" value="UniProtKB-EC"/>
</dbReference>
<dbReference type="InterPro" id="IPR020103">
    <property type="entry name" value="PsdUridine_synth_cat_dom_sf"/>
</dbReference>
<dbReference type="AlphaFoldDB" id="A0A059EZD9"/>
<dbReference type="GO" id="GO:1990481">
    <property type="term" value="P:mRNA pseudouridine synthesis"/>
    <property type="evidence" value="ECO:0007669"/>
    <property type="project" value="TreeGrafter"/>
</dbReference>
<dbReference type="SUPFAM" id="SSF55120">
    <property type="entry name" value="Pseudouridine synthase"/>
    <property type="match status" value="1"/>
</dbReference>
<dbReference type="STRING" id="1288291.A0A059EZD9"/>
<dbReference type="InterPro" id="IPR020094">
    <property type="entry name" value="TruA/RsuA/RluB/E/F_N"/>
</dbReference>
<dbReference type="PANTHER" id="PTHR11142">
    <property type="entry name" value="PSEUDOURIDYLATE SYNTHASE"/>
    <property type="match status" value="1"/>
</dbReference>
<name>A0A059EZD9_9MICR</name>
<comment type="catalytic activity">
    <reaction evidence="4">
        <text>uridine(38/39/40) in tRNA = pseudouridine(38/39/40) in tRNA</text>
        <dbReference type="Rhea" id="RHEA:22376"/>
        <dbReference type="Rhea" id="RHEA-COMP:10085"/>
        <dbReference type="Rhea" id="RHEA-COMP:10087"/>
        <dbReference type="ChEBI" id="CHEBI:65314"/>
        <dbReference type="ChEBI" id="CHEBI:65315"/>
        <dbReference type="EC" id="5.4.99.12"/>
    </reaction>
</comment>
<evidence type="ECO:0000256" key="1">
    <source>
        <dbReference type="ARBA" id="ARBA00009375"/>
    </source>
</evidence>
<evidence type="ECO:0000256" key="4">
    <source>
        <dbReference type="RuleBase" id="RU003792"/>
    </source>
</evidence>
<evidence type="ECO:0000256" key="2">
    <source>
        <dbReference type="ARBA" id="ARBA00022694"/>
    </source>
</evidence>
<dbReference type="GO" id="GO:0005634">
    <property type="term" value="C:nucleus"/>
    <property type="evidence" value="ECO:0007669"/>
    <property type="project" value="TreeGrafter"/>
</dbReference>
<dbReference type="NCBIfam" id="TIGR00071">
    <property type="entry name" value="hisT_truA"/>
    <property type="match status" value="1"/>
</dbReference>
<reference evidence="7" key="1">
    <citation type="submission" date="2013-02" db="EMBL/GenBank/DDBJ databases">
        <authorList>
            <consortium name="The Broad Institute Genome Sequencing Platform"/>
            <person name="Cuomo C."/>
            <person name="Becnel J."/>
            <person name="Sanscrainte N."/>
            <person name="Walker B."/>
            <person name="Young S.K."/>
            <person name="Zeng Q."/>
            <person name="Gargeya S."/>
            <person name="Fitzgerald M."/>
            <person name="Haas B."/>
            <person name="Abouelleil A."/>
            <person name="Alvarado L."/>
            <person name="Arachchi H.M."/>
            <person name="Berlin A.M."/>
            <person name="Chapman S.B."/>
            <person name="Dewar J."/>
            <person name="Goldberg J."/>
            <person name="Griggs A."/>
            <person name="Gujja S."/>
            <person name="Hansen M."/>
            <person name="Howarth C."/>
            <person name="Imamovic A."/>
            <person name="Larimer J."/>
            <person name="McCowan C."/>
            <person name="Murphy C."/>
            <person name="Neiman D."/>
            <person name="Pearson M."/>
            <person name="Priest M."/>
            <person name="Roberts A."/>
            <person name="Saif S."/>
            <person name="Shea T."/>
            <person name="Sisk P."/>
            <person name="Sykes S."/>
            <person name="Wortman J."/>
            <person name="Nusbaum C."/>
            <person name="Birren B."/>
        </authorList>
    </citation>
    <scope>NUCLEOTIDE SEQUENCE [LARGE SCALE GENOMIC DNA]</scope>
    <source>
        <strain evidence="7">PRA339</strain>
    </source>
</reference>
<keyword evidence="7" id="KW-1185">Reference proteome</keyword>
<dbReference type="InterPro" id="IPR020095">
    <property type="entry name" value="PsdUridine_synth_TruA_C"/>
</dbReference>
<reference evidence="6 7" key="2">
    <citation type="submission" date="2014-03" db="EMBL/GenBank/DDBJ databases">
        <title>The Genome Sequence of Anncaliia algerae insect isolate PRA339.</title>
        <authorList>
            <consortium name="The Broad Institute Genome Sequencing Platform"/>
            <consortium name="The Broad Institute Genome Sequencing Center for Infectious Disease"/>
            <person name="Cuomo C."/>
            <person name="Becnel J."/>
            <person name="Sanscrainte N."/>
            <person name="Walker B."/>
            <person name="Young S.K."/>
            <person name="Zeng Q."/>
            <person name="Gargeya S."/>
            <person name="Fitzgerald M."/>
            <person name="Haas B."/>
            <person name="Abouelleil A."/>
            <person name="Alvarado L."/>
            <person name="Arachchi H.M."/>
            <person name="Berlin A.M."/>
            <person name="Chapman S.B."/>
            <person name="Dewar J."/>
            <person name="Goldberg J."/>
            <person name="Griggs A."/>
            <person name="Gujja S."/>
            <person name="Hansen M."/>
            <person name="Howarth C."/>
            <person name="Imamovic A."/>
            <person name="Larimer J."/>
            <person name="McCowan C."/>
            <person name="Murphy C."/>
            <person name="Neiman D."/>
            <person name="Pearson M."/>
            <person name="Priest M."/>
            <person name="Roberts A."/>
            <person name="Saif S."/>
            <person name="Shea T."/>
            <person name="Sisk P."/>
            <person name="Sykes S."/>
            <person name="Wortman J."/>
            <person name="Nusbaum C."/>
            <person name="Birren B."/>
        </authorList>
    </citation>
    <scope>NUCLEOTIDE SEQUENCE [LARGE SCALE GENOMIC DNA]</scope>
    <source>
        <strain evidence="6 7">PRA339</strain>
    </source>
</reference>
<gene>
    <name evidence="6" type="ORF">H312_02360</name>
</gene>
<proteinExistence type="inferred from homology"/>
<sequence length="351" mass="41577">MGNNKRYAFICAYNGSNYHGCQLNNSVKTIEGTLLEVLFDLGYLSLPISIPNDENIEEQKEINDEPSEEISLDEDNPIIKSVTDEENVFKKYRPSRIGLQRSSRTDKGVHSSFNTFIVKSSTNLVLKKDEIQDKLPSDIFIYKVMRVTKGFHAHRRCESRIYHYYVKKTFFNYKRNEVNIKEPLSKAIKYYLGCNDYFNFTSYKNKKDTKRFIRRIELIEENDYYMIEIEGNSFLYNQIRMMVGYLIQIIRDALLISDKEEEIIKYLENNFKKCFTEKMNILKVPGEYLLLYYQLFKNYNEVHSSLHGKIEVEINLLNEVTDKLIKSKMFTKENEDLFLSVIDKFDESLNK</sequence>
<dbReference type="EC" id="5.4.99.12" evidence="4"/>
<dbReference type="Pfam" id="PF01416">
    <property type="entry name" value="PseudoU_synth_1"/>
    <property type="match status" value="1"/>
</dbReference>
<protein>
    <recommendedName>
        <fullName evidence="4">tRNA pseudouridine synthase</fullName>
        <ecNumber evidence="4">5.4.99.12</ecNumber>
    </recommendedName>
</protein>
<dbReference type="VEuPathDB" id="MicrosporidiaDB:H312_02360"/>
<accession>A0A059EZD9</accession>
<organism evidence="6 7">
    <name type="scientific">Anncaliia algerae PRA339</name>
    <dbReference type="NCBI Taxonomy" id="1288291"/>
    <lineage>
        <taxon>Eukaryota</taxon>
        <taxon>Fungi</taxon>
        <taxon>Fungi incertae sedis</taxon>
        <taxon>Microsporidia</taxon>
        <taxon>Tubulinosematoidea</taxon>
        <taxon>Tubulinosematidae</taxon>
        <taxon>Anncaliia</taxon>
    </lineage>
</organism>
<dbReference type="OrthoDB" id="10256309at2759"/>
<dbReference type="PANTHER" id="PTHR11142:SF4">
    <property type="entry name" value="PSEUDOURIDYLATE SYNTHASE 1 HOMOLOG"/>
    <property type="match status" value="1"/>
</dbReference>
<dbReference type="InterPro" id="IPR001406">
    <property type="entry name" value="PsdUridine_synth_TruA"/>
</dbReference>
<dbReference type="Proteomes" id="UP000030655">
    <property type="component" value="Unassembled WGS sequence"/>
</dbReference>
<dbReference type="EMBL" id="KK365193">
    <property type="protein sequence ID" value="KCZ80237.1"/>
    <property type="molecule type" value="Genomic_DNA"/>
</dbReference>
<dbReference type="HOGENOM" id="CLU_021971_4_0_1"/>
<keyword evidence="3 4" id="KW-0413">Isomerase</keyword>
<evidence type="ECO:0000313" key="7">
    <source>
        <dbReference type="Proteomes" id="UP000030655"/>
    </source>
</evidence>
<evidence type="ECO:0000313" key="6">
    <source>
        <dbReference type="EMBL" id="KCZ80237.1"/>
    </source>
</evidence>
<dbReference type="GO" id="GO:0031119">
    <property type="term" value="P:tRNA pseudouridine synthesis"/>
    <property type="evidence" value="ECO:0007669"/>
    <property type="project" value="TreeGrafter"/>
</dbReference>
<evidence type="ECO:0000256" key="3">
    <source>
        <dbReference type="ARBA" id="ARBA00023235"/>
    </source>
</evidence>
<dbReference type="InterPro" id="IPR020097">
    <property type="entry name" value="PsdUridine_synth_TruA_a/b_dom"/>
</dbReference>
<dbReference type="Gene3D" id="3.30.70.580">
    <property type="entry name" value="Pseudouridine synthase I, catalytic domain, N-terminal subdomain"/>
    <property type="match status" value="1"/>
</dbReference>
<feature type="domain" description="Pseudouridine synthase I TruA alpha/beta" evidence="5">
    <location>
        <begin position="187"/>
        <end position="252"/>
    </location>
</feature>
<evidence type="ECO:0000259" key="5">
    <source>
        <dbReference type="Pfam" id="PF01416"/>
    </source>
</evidence>
<dbReference type="GO" id="GO:0003723">
    <property type="term" value="F:RNA binding"/>
    <property type="evidence" value="ECO:0007669"/>
    <property type="project" value="InterPro"/>
</dbReference>
<comment type="similarity">
    <text evidence="1 4">Belongs to the tRNA pseudouridine synthase TruA family.</text>
</comment>
<dbReference type="Gene3D" id="3.30.70.660">
    <property type="entry name" value="Pseudouridine synthase I, catalytic domain, C-terminal subdomain"/>
    <property type="match status" value="1"/>
</dbReference>